<dbReference type="RefSeq" id="WP_236892872.1">
    <property type="nucleotide sequence ID" value="NZ_AP024488.1"/>
</dbReference>
<keyword evidence="2" id="KW-1185">Reference proteome</keyword>
<reference evidence="1 2" key="1">
    <citation type="submission" date="2021-02" db="EMBL/GenBank/DDBJ databases">
        <title>Complete genome of Desulfoluna sp. strain ASN36.</title>
        <authorList>
            <person name="Takahashi A."/>
            <person name="Kojima H."/>
            <person name="Fukui M."/>
        </authorList>
    </citation>
    <scope>NUCLEOTIDE SEQUENCE [LARGE SCALE GENOMIC DNA]</scope>
    <source>
        <strain evidence="1 2">ASN36</strain>
    </source>
</reference>
<sequence>MRTTSMILVFTVVLLFCLPLAWGEEGGIEIDAQARIDWIQKAMDDGAGASRFWQYGWTGIYGADVILEIAIAIDKDGEDEGDERFDSGVNATLSLLGVVGLALDPMTLHRDAKTLSTMPQASEEEIAAKLAAAELYLRKGAEREIRERSLKTHLTYGAVNLAGGLVVTLDGGRHQDGLALFAVATLVSELQIFTTPQRATASWEAYQNGDFVGTPESRPSITDNLRFGVAPGYVQVTCLF</sequence>
<dbReference type="EMBL" id="AP024488">
    <property type="protein sequence ID" value="BCS96568.1"/>
    <property type="molecule type" value="Genomic_DNA"/>
</dbReference>
<evidence type="ECO:0000313" key="1">
    <source>
        <dbReference type="EMBL" id="BCS96568.1"/>
    </source>
</evidence>
<protein>
    <submittedName>
        <fullName evidence="1">Uncharacterized protein</fullName>
    </submittedName>
</protein>
<dbReference type="Proteomes" id="UP001320148">
    <property type="component" value="Chromosome"/>
</dbReference>
<evidence type="ECO:0000313" key="2">
    <source>
        <dbReference type="Proteomes" id="UP001320148"/>
    </source>
</evidence>
<accession>A0ABM7PH80</accession>
<gene>
    <name evidence="1" type="ORF">DSLASN_22000</name>
</gene>
<name>A0ABM7PH80_9BACT</name>
<proteinExistence type="predicted"/>
<organism evidence="1 2">
    <name type="scientific">Desulfoluna limicola</name>
    <dbReference type="NCBI Taxonomy" id="2810562"/>
    <lineage>
        <taxon>Bacteria</taxon>
        <taxon>Pseudomonadati</taxon>
        <taxon>Thermodesulfobacteriota</taxon>
        <taxon>Desulfobacteria</taxon>
        <taxon>Desulfobacterales</taxon>
        <taxon>Desulfolunaceae</taxon>
        <taxon>Desulfoluna</taxon>
    </lineage>
</organism>